<dbReference type="PANTHER" id="PTHR12561">
    <property type="entry name" value="LIPOATE-PROTEIN LIGASE"/>
    <property type="match status" value="1"/>
</dbReference>
<dbReference type="Pfam" id="PF21948">
    <property type="entry name" value="LplA-B_cat"/>
    <property type="match status" value="1"/>
</dbReference>
<dbReference type="OrthoDB" id="201621at2759"/>
<dbReference type="Proteomes" id="UP000821853">
    <property type="component" value="Chromosome 5"/>
</dbReference>
<evidence type="ECO:0000313" key="5">
    <source>
        <dbReference type="Proteomes" id="UP000821853"/>
    </source>
</evidence>
<gene>
    <name evidence="4" type="ORF">HPB48_012573</name>
</gene>
<accession>A0A9J6GK44</accession>
<comment type="caution">
    <text evidence="4">The sequence shown here is derived from an EMBL/GenBank/DDBJ whole genome shotgun (WGS) entry which is preliminary data.</text>
</comment>
<dbReference type="PANTHER" id="PTHR12561:SF3">
    <property type="entry name" value="LIPOYLTRANSFERASE 1, MITOCHONDRIAL"/>
    <property type="match status" value="1"/>
</dbReference>
<reference evidence="4 5" key="1">
    <citation type="journal article" date="2020" name="Cell">
        <title>Large-Scale Comparative Analyses of Tick Genomes Elucidate Their Genetic Diversity and Vector Capacities.</title>
        <authorList>
            <consortium name="Tick Genome and Microbiome Consortium (TIGMIC)"/>
            <person name="Jia N."/>
            <person name="Wang J."/>
            <person name="Shi W."/>
            <person name="Du L."/>
            <person name="Sun Y."/>
            <person name="Zhan W."/>
            <person name="Jiang J.F."/>
            <person name="Wang Q."/>
            <person name="Zhang B."/>
            <person name="Ji P."/>
            <person name="Bell-Sakyi L."/>
            <person name="Cui X.M."/>
            <person name="Yuan T.T."/>
            <person name="Jiang B.G."/>
            <person name="Yang W.F."/>
            <person name="Lam T.T."/>
            <person name="Chang Q.C."/>
            <person name="Ding S.J."/>
            <person name="Wang X.J."/>
            <person name="Zhu J.G."/>
            <person name="Ruan X.D."/>
            <person name="Zhao L."/>
            <person name="Wei J.T."/>
            <person name="Ye R.Z."/>
            <person name="Que T.C."/>
            <person name="Du C.H."/>
            <person name="Zhou Y.H."/>
            <person name="Cheng J.X."/>
            <person name="Dai P.F."/>
            <person name="Guo W.B."/>
            <person name="Han X.H."/>
            <person name="Huang E.J."/>
            <person name="Li L.F."/>
            <person name="Wei W."/>
            <person name="Gao Y.C."/>
            <person name="Liu J.Z."/>
            <person name="Shao H.Z."/>
            <person name="Wang X."/>
            <person name="Wang C.C."/>
            <person name="Yang T.C."/>
            <person name="Huo Q.B."/>
            <person name="Li W."/>
            <person name="Chen H.Y."/>
            <person name="Chen S.E."/>
            <person name="Zhou L.G."/>
            <person name="Ni X.B."/>
            <person name="Tian J.H."/>
            <person name="Sheng Y."/>
            <person name="Liu T."/>
            <person name="Pan Y.S."/>
            <person name="Xia L.Y."/>
            <person name="Li J."/>
            <person name="Zhao F."/>
            <person name="Cao W.C."/>
        </authorList>
    </citation>
    <scope>NUCLEOTIDE SEQUENCE [LARGE SCALE GENOMIC DNA]</scope>
    <source>
        <strain evidence="4">HaeL-2018</strain>
    </source>
</reference>
<keyword evidence="5" id="KW-1185">Reference proteome</keyword>
<dbReference type="GO" id="GO:0017118">
    <property type="term" value="F:lipoyltransferase activity"/>
    <property type="evidence" value="ECO:0007669"/>
    <property type="project" value="TreeGrafter"/>
</dbReference>
<protein>
    <recommendedName>
        <fullName evidence="3">BPL/LPL catalytic domain-containing protein</fullName>
    </recommendedName>
</protein>
<evidence type="ECO:0000313" key="4">
    <source>
        <dbReference type="EMBL" id="KAH9375933.1"/>
    </source>
</evidence>
<dbReference type="Gene3D" id="3.30.390.50">
    <property type="entry name" value="CO dehydrogenase flavoprotein, C-terminal domain"/>
    <property type="match status" value="1"/>
</dbReference>
<dbReference type="Gene3D" id="3.30.930.10">
    <property type="entry name" value="Bira Bifunctional Protein, Domain 2"/>
    <property type="match status" value="1"/>
</dbReference>
<dbReference type="AlphaFoldDB" id="A0A9J6GK44"/>
<dbReference type="FunFam" id="3.30.930.10:FF:000045">
    <property type="entry name" value="lipoyltransferase 1, mitochondrial"/>
    <property type="match status" value="1"/>
</dbReference>
<evidence type="ECO:0000259" key="3">
    <source>
        <dbReference type="PROSITE" id="PS51733"/>
    </source>
</evidence>
<dbReference type="GO" id="GO:0009249">
    <property type="term" value="P:protein lipoylation"/>
    <property type="evidence" value="ECO:0007669"/>
    <property type="project" value="InterPro"/>
</dbReference>
<feature type="domain" description="BPL/LPL catalytic" evidence="3">
    <location>
        <begin position="59"/>
        <end position="244"/>
    </location>
</feature>
<comment type="pathway">
    <text evidence="1">Protein modification; protein lipoylation via exogenous pathway; protein N(6)-(lipoyl)lysine from lipoate: step 2/2.</text>
</comment>
<dbReference type="InterPro" id="IPR045864">
    <property type="entry name" value="aa-tRNA-synth_II/BPL/LPL"/>
</dbReference>
<dbReference type="GO" id="GO:0005739">
    <property type="term" value="C:mitochondrion"/>
    <property type="evidence" value="ECO:0007669"/>
    <property type="project" value="TreeGrafter"/>
</dbReference>
<proteinExistence type="inferred from homology"/>
<organism evidence="4 5">
    <name type="scientific">Haemaphysalis longicornis</name>
    <name type="common">Bush tick</name>
    <dbReference type="NCBI Taxonomy" id="44386"/>
    <lineage>
        <taxon>Eukaryota</taxon>
        <taxon>Metazoa</taxon>
        <taxon>Ecdysozoa</taxon>
        <taxon>Arthropoda</taxon>
        <taxon>Chelicerata</taxon>
        <taxon>Arachnida</taxon>
        <taxon>Acari</taxon>
        <taxon>Parasitiformes</taxon>
        <taxon>Ixodida</taxon>
        <taxon>Ixodoidea</taxon>
        <taxon>Ixodidae</taxon>
        <taxon>Haemaphysalinae</taxon>
        <taxon>Haemaphysalis</taxon>
    </lineage>
</organism>
<dbReference type="InterPro" id="IPR004562">
    <property type="entry name" value="LipoylTrfase_LipoateP_Ligase"/>
</dbReference>
<comment type="similarity">
    <text evidence="2">Belongs to the LplA family.</text>
</comment>
<evidence type="ECO:0000256" key="2">
    <source>
        <dbReference type="ARBA" id="ARBA00008242"/>
    </source>
</evidence>
<dbReference type="PROSITE" id="PS51733">
    <property type="entry name" value="BPL_LPL_CATALYTIC"/>
    <property type="match status" value="1"/>
</dbReference>
<evidence type="ECO:0000256" key="1">
    <source>
        <dbReference type="ARBA" id="ARBA00005085"/>
    </source>
</evidence>
<dbReference type="SUPFAM" id="SSF55681">
    <property type="entry name" value="Class II aaRS and biotin synthetases"/>
    <property type="match status" value="1"/>
</dbReference>
<dbReference type="InterPro" id="IPR004143">
    <property type="entry name" value="BPL_LPL_catalytic"/>
</dbReference>
<dbReference type="EMBL" id="JABSTR010000007">
    <property type="protein sequence ID" value="KAH9375933.1"/>
    <property type="molecule type" value="Genomic_DNA"/>
</dbReference>
<dbReference type="CDD" id="cd16443">
    <property type="entry name" value="LplA"/>
    <property type="match status" value="1"/>
</dbReference>
<dbReference type="VEuPathDB" id="VectorBase:HLOH_042195"/>
<sequence>MRPPLSAFRTFWSPSGPLYDKSTCFRDYTRASTLVSTSRCIYRNLALEQWLYENATFPLGSPGLLLMWWNAPAVVIGRHQNPWVECSLKTAARLGVALARRNSGGGTVYHDSGNLNCCFMSHKHQYNRKANLNFIADTLSAAWGVQATVTSRDDVLVQNAFKISGTAAKIGHGKAYHHCTVLVDVNTTVLHQVLGGNYGQIESKATQSVRASVKNLKELCPRLTTESLSASLAQAFVSRHGKAAPDAESALLVDPSEENFPGIDATCEKLQGWDWVFGTTPRFTISGSFAIPAAHAGVFELGDALGLGNAVLKVALTSYHGRVEDMRFTPSVSSRRLRQAIADGIRHVRFVQSDVEDAFRKIKEGNPENGAFLGYLSRCIVALIGNANR</sequence>
<dbReference type="OMA" id="RYQNWDW"/>
<name>A0A9J6GK44_HAELO</name>